<protein>
    <recommendedName>
        <fullName evidence="3">SCP2 domain-containing protein</fullName>
    </recommendedName>
</protein>
<evidence type="ECO:0008006" key="3">
    <source>
        <dbReference type="Google" id="ProtNLM"/>
    </source>
</evidence>
<reference evidence="1 2" key="1">
    <citation type="submission" date="2018-06" db="EMBL/GenBank/DDBJ databases">
        <title>Halonotius sp. F13-13 a new haloarchaeeon isolated from a solar saltern from Isla Cristina, Huelva, Spain.</title>
        <authorList>
            <person name="Duran-Viseras A."/>
            <person name="Sanchez-Porro C."/>
            <person name="Ventosa A."/>
        </authorList>
    </citation>
    <scope>NUCLEOTIDE SEQUENCE [LARGE SCALE GENOMIC DNA]</scope>
    <source>
        <strain evidence="1 2">CECT 7525</strain>
    </source>
</reference>
<name>A0A3A6PXX9_9EURY</name>
<keyword evidence="2" id="KW-1185">Reference proteome</keyword>
<evidence type="ECO:0000313" key="1">
    <source>
        <dbReference type="EMBL" id="RJX48311.1"/>
    </source>
</evidence>
<dbReference type="RefSeq" id="WP_120085731.1">
    <property type="nucleotide sequence ID" value="NZ_QMDW01000022.1"/>
</dbReference>
<organism evidence="1 2">
    <name type="scientific">Halonotius pteroides</name>
    <dbReference type="NCBI Taxonomy" id="268735"/>
    <lineage>
        <taxon>Archaea</taxon>
        <taxon>Methanobacteriati</taxon>
        <taxon>Methanobacteriota</taxon>
        <taxon>Stenosarchaea group</taxon>
        <taxon>Halobacteria</taxon>
        <taxon>Halobacteriales</taxon>
        <taxon>Haloferacaceae</taxon>
        <taxon>Halonotius</taxon>
    </lineage>
</organism>
<dbReference type="OrthoDB" id="339522at2157"/>
<dbReference type="EMBL" id="QMDW01000022">
    <property type="protein sequence ID" value="RJX48311.1"/>
    <property type="molecule type" value="Genomic_DNA"/>
</dbReference>
<dbReference type="AlphaFoldDB" id="A0A3A6PXX9"/>
<evidence type="ECO:0000313" key="2">
    <source>
        <dbReference type="Proteomes" id="UP000281564"/>
    </source>
</evidence>
<comment type="caution">
    <text evidence="1">The sequence shown here is derived from an EMBL/GenBank/DDBJ whole genome shotgun (WGS) entry which is preliminary data.</text>
</comment>
<sequence>MYRTLLVTLILAVALVAGVTGPVSAQSNPPITCGGETGEIQIDQVVAVYNNNTDAVPSMVGSVAASNTTELQVKNAAQQNYTLQADGSLEITSVELGAAEDPNVIVKTDRQTACSLYTATDPVAAFNQAYDSGEITIEGAGTIDKAKMFIVERAIDLAGMFGTAA</sequence>
<dbReference type="Proteomes" id="UP000281564">
    <property type="component" value="Unassembled WGS sequence"/>
</dbReference>
<gene>
    <name evidence="1" type="ORF">DP106_12355</name>
</gene>
<proteinExistence type="predicted"/>
<accession>A0A3A6PXX9</accession>